<dbReference type="Pfam" id="PF01471">
    <property type="entry name" value="PG_binding_1"/>
    <property type="match status" value="1"/>
</dbReference>
<protein>
    <submittedName>
        <fullName evidence="3">Peptidoglycan-binding protein</fullName>
    </submittedName>
</protein>
<reference evidence="4" key="1">
    <citation type="journal article" date="2019" name="Int. J. Syst. Evol. Microbiol.">
        <title>The Global Catalogue of Microorganisms (GCM) 10K type strain sequencing project: providing services to taxonomists for standard genome sequencing and annotation.</title>
        <authorList>
            <consortium name="The Broad Institute Genomics Platform"/>
            <consortium name="The Broad Institute Genome Sequencing Center for Infectious Disease"/>
            <person name="Wu L."/>
            <person name="Ma J."/>
        </authorList>
    </citation>
    <scope>NUCLEOTIDE SEQUENCE [LARGE SCALE GENOMIC DNA]</scope>
    <source>
        <strain evidence="4">KCTC 42398</strain>
    </source>
</reference>
<dbReference type="Pfam" id="PF14252">
    <property type="entry name" value="DUF4347"/>
    <property type="match status" value="1"/>
</dbReference>
<dbReference type="InterPro" id="IPR002477">
    <property type="entry name" value="Peptidoglycan-bd-like"/>
</dbReference>
<sequence>MINLRNGDTLPSVALIQAMLNATSDGAILDVDGIFGNNTRNRVKAFQEFNNIVGTGILDEQTWSCLNSRFRQQYQIRDIVDMSDEAILSIARDRLSELGQVPITLQNTSGGVYRIVSELSRAGISNQNLYILRLQAHGNSGSIAVSYGTGCHVYYGMINQEFNNDWQACGMARQNASQAQLDSVSDVISRSSLSSSALLLPDVRSALAPLRNMFSPYGVIELHGCQVGRGQRGEQFLQDLSNFLGVPAVASKAKQYAERPIRFRGRKVVKYPSGYSARSWADSRPVLQGVSNLMS</sequence>
<accession>A0ABW5TE07</accession>
<gene>
    <name evidence="3" type="ORF">ACFSR8_08775</name>
</gene>
<evidence type="ECO:0000259" key="2">
    <source>
        <dbReference type="Pfam" id="PF14252"/>
    </source>
</evidence>
<dbReference type="Proteomes" id="UP001597476">
    <property type="component" value="Unassembled WGS sequence"/>
</dbReference>
<dbReference type="InterPro" id="IPR036365">
    <property type="entry name" value="PGBD-like_sf"/>
</dbReference>
<comment type="caution">
    <text evidence="3">The sequence shown here is derived from an EMBL/GenBank/DDBJ whole genome shotgun (WGS) entry which is preliminary data.</text>
</comment>
<name>A0ABW5TE07_9FLAO</name>
<evidence type="ECO:0000313" key="4">
    <source>
        <dbReference type="Proteomes" id="UP001597476"/>
    </source>
</evidence>
<feature type="domain" description="Peptidoglycan binding-like" evidence="1">
    <location>
        <begin position="11"/>
        <end position="66"/>
    </location>
</feature>
<proteinExistence type="predicted"/>
<dbReference type="Gene3D" id="1.10.101.10">
    <property type="entry name" value="PGBD-like superfamily/PGBD"/>
    <property type="match status" value="1"/>
</dbReference>
<keyword evidence="4" id="KW-1185">Reference proteome</keyword>
<evidence type="ECO:0000313" key="3">
    <source>
        <dbReference type="EMBL" id="MFD2726306.1"/>
    </source>
</evidence>
<dbReference type="SUPFAM" id="SSF47090">
    <property type="entry name" value="PGBD-like"/>
    <property type="match status" value="1"/>
</dbReference>
<organism evidence="3 4">
    <name type="scientific">Hyunsoonleella rubra</name>
    <dbReference type="NCBI Taxonomy" id="1737062"/>
    <lineage>
        <taxon>Bacteria</taxon>
        <taxon>Pseudomonadati</taxon>
        <taxon>Bacteroidota</taxon>
        <taxon>Flavobacteriia</taxon>
        <taxon>Flavobacteriales</taxon>
        <taxon>Flavobacteriaceae</taxon>
    </lineage>
</organism>
<evidence type="ECO:0000259" key="1">
    <source>
        <dbReference type="Pfam" id="PF01471"/>
    </source>
</evidence>
<dbReference type="InterPro" id="IPR025592">
    <property type="entry name" value="DUF4347"/>
</dbReference>
<dbReference type="InterPro" id="IPR036366">
    <property type="entry name" value="PGBDSf"/>
</dbReference>
<dbReference type="RefSeq" id="WP_380291115.1">
    <property type="nucleotide sequence ID" value="NZ_JBHULY010000016.1"/>
</dbReference>
<feature type="domain" description="DUF4347" evidence="2">
    <location>
        <begin position="201"/>
        <end position="253"/>
    </location>
</feature>
<dbReference type="EMBL" id="JBHULY010000016">
    <property type="protein sequence ID" value="MFD2726306.1"/>
    <property type="molecule type" value="Genomic_DNA"/>
</dbReference>